<dbReference type="AlphaFoldDB" id="A0A803L6E9"/>
<comment type="subcellular location">
    <subcellularLocation>
        <location evidence="1">Periplasm</location>
    </subcellularLocation>
</comment>
<dbReference type="Pfam" id="PF13343">
    <property type="entry name" value="SBP_bac_6"/>
    <property type="match status" value="1"/>
</dbReference>
<dbReference type="SUPFAM" id="SSF53850">
    <property type="entry name" value="Periplasmic binding protein-like II"/>
    <property type="match status" value="1"/>
</dbReference>
<keyword evidence="3" id="KW-0732">Signal</keyword>
<dbReference type="Gramene" id="AUR62007438-RA">
    <property type="protein sequence ID" value="AUR62007438-RA:cds"/>
    <property type="gene ID" value="AUR62007438"/>
</dbReference>
<dbReference type="GO" id="GO:0015846">
    <property type="term" value="P:polyamine transport"/>
    <property type="evidence" value="ECO:0007669"/>
    <property type="project" value="InterPro"/>
</dbReference>
<name>A0A803L6E9_CHEQI</name>
<dbReference type="OMA" id="WKSKTYS"/>
<dbReference type="GO" id="GO:0009507">
    <property type="term" value="C:chloroplast"/>
    <property type="evidence" value="ECO:0007669"/>
    <property type="project" value="EnsemblPlants"/>
</dbReference>
<evidence type="ECO:0000256" key="4">
    <source>
        <dbReference type="ARBA" id="ARBA00022764"/>
    </source>
</evidence>
<dbReference type="EnsemblPlants" id="AUR62007438-RA">
    <property type="protein sequence ID" value="AUR62007438-RA:cds"/>
    <property type="gene ID" value="AUR62007438"/>
</dbReference>
<reference evidence="5" key="1">
    <citation type="journal article" date="2017" name="Nature">
        <title>The genome of Chenopodium quinoa.</title>
        <authorList>
            <person name="Jarvis D.E."/>
            <person name="Ho Y.S."/>
            <person name="Lightfoot D.J."/>
            <person name="Schmoeckel S.M."/>
            <person name="Li B."/>
            <person name="Borm T.J.A."/>
            <person name="Ohyanagi H."/>
            <person name="Mineta K."/>
            <person name="Michell C.T."/>
            <person name="Saber N."/>
            <person name="Kharbatia N.M."/>
            <person name="Rupper R.R."/>
            <person name="Sharp A.R."/>
            <person name="Dally N."/>
            <person name="Boughton B.A."/>
            <person name="Woo Y.H."/>
            <person name="Gao G."/>
            <person name="Schijlen E.G.W.M."/>
            <person name="Guo X."/>
            <person name="Momin A.A."/>
            <person name="Negrao S."/>
            <person name="Al-Babili S."/>
            <person name="Gehring C."/>
            <person name="Roessner U."/>
            <person name="Jung C."/>
            <person name="Murphy K."/>
            <person name="Arold S.T."/>
            <person name="Gojobori T."/>
            <person name="van der Linden C.G."/>
            <person name="van Loo E.N."/>
            <person name="Jellen E.N."/>
            <person name="Maughan P.J."/>
            <person name="Tester M."/>
        </authorList>
    </citation>
    <scope>NUCLEOTIDE SEQUENCE [LARGE SCALE GENOMIC DNA]</scope>
    <source>
        <strain evidence="5">cv. PI 614886</strain>
    </source>
</reference>
<dbReference type="GO" id="GO:0009657">
    <property type="term" value="P:plastid organization"/>
    <property type="evidence" value="ECO:0007669"/>
    <property type="project" value="EnsemblPlants"/>
</dbReference>
<dbReference type="GO" id="GO:0019808">
    <property type="term" value="F:polyamine binding"/>
    <property type="evidence" value="ECO:0007669"/>
    <property type="project" value="InterPro"/>
</dbReference>
<evidence type="ECO:0000313" key="6">
    <source>
        <dbReference type="Proteomes" id="UP000596660"/>
    </source>
</evidence>
<dbReference type="PANTHER" id="PTHR30222">
    <property type="entry name" value="SPERMIDINE/PUTRESCINE-BINDING PERIPLASMIC PROTEIN"/>
    <property type="match status" value="1"/>
</dbReference>
<reference evidence="5" key="2">
    <citation type="submission" date="2021-03" db="UniProtKB">
        <authorList>
            <consortium name="EnsemblPlants"/>
        </authorList>
    </citation>
    <scope>IDENTIFICATION</scope>
</reference>
<evidence type="ECO:0000256" key="2">
    <source>
        <dbReference type="ARBA" id="ARBA00022448"/>
    </source>
</evidence>
<accession>A0A803L6E9</accession>
<dbReference type="SMR" id="A0A803L6E9"/>
<organism evidence="5 6">
    <name type="scientific">Chenopodium quinoa</name>
    <name type="common">Quinoa</name>
    <dbReference type="NCBI Taxonomy" id="63459"/>
    <lineage>
        <taxon>Eukaryota</taxon>
        <taxon>Viridiplantae</taxon>
        <taxon>Streptophyta</taxon>
        <taxon>Embryophyta</taxon>
        <taxon>Tracheophyta</taxon>
        <taxon>Spermatophyta</taxon>
        <taxon>Magnoliopsida</taxon>
        <taxon>eudicotyledons</taxon>
        <taxon>Gunneridae</taxon>
        <taxon>Pentapetalae</taxon>
        <taxon>Caryophyllales</taxon>
        <taxon>Chenopodiaceae</taxon>
        <taxon>Chenopodioideae</taxon>
        <taxon>Atripliceae</taxon>
        <taxon>Chenopodium</taxon>
    </lineage>
</organism>
<dbReference type="OrthoDB" id="10266693at2759"/>
<keyword evidence="6" id="KW-1185">Reference proteome</keyword>
<dbReference type="GeneID" id="110732706"/>
<keyword evidence="2" id="KW-0813">Transport</keyword>
<protein>
    <submittedName>
        <fullName evidence="5">Uncharacterized protein</fullName>
    </submittedName>
</protein>
<gene>
    <name evidence="5" type="primary">LOC110732706</name>
</gene>
<dbReference type="Proteomes" id="UP000596660">
    <property type="component" value="Unplaced"/>
</dbReference>
<sequence length="556" mass="61692">MALFSNNGCIDKLLPVGSRMNSVKPPLNCLYPAFACRRPTIVFPHKSLSFPRINASSNRRLDVSSSVSTSSNKCLWFELPRAFVKASTSSLILVALGIFTFSFSSKTSNALAAVDPATCPSVQEEIVAEERGVQNVDSEQQREEFEKWKSKTYALTVPLKVVALQGSVPPAWIKDFIQSQGKRLKLSVQFRGTLEDVYSELSRSILKEEDSPKSAITADLITVGDSWLGLLIDKSIIEPMQMAENHDWFKDLPEKWKAFLRRNNKGKIDPEGRIWAVPYRWGSMVIAYKKSKFDKLGLAPIEDWKDLWRPELAGKISMVDSPREVIGAVLKYMGASYNTSDIRKEIPGGTSAVQQNLDLLAKQVLLFDSGNYLKAFSVGDAWVAVGWSSDILPAAKRMSNVAVIAPTSGASLWADLWAVPATTKCLPMEKLGGRIRGPSPLVHQWLDFCLQPARELPFKQGVFPGAMPSALENVPSEVLPKGAPKLTTNLISGIPPPEILHKCEFLEPLSESALSDYEWLIATLEKPRHGFVQQIFTTAFHATKMKLLSLRKKIDD</sequence>
<keyword evidence="4" id="KW-0574">Periplasm</keyword>
<dbReference type="PRINTS" id="PR00909">
    <property type="entry name" value="SPERMDNBNDNG"/>
</dbReference>
<evidence type="ECO:0000256" key="1">
    <source>
        <dbReference type="ARBA" id="ARBA00004418"/>
    </source>
</evidence>
<evidence type="ECO:0000256" key="3">
    <source>
        <dbReference type="ARBA" id="ARBA00022729"/>
    </source>
</evidence>
<dbReference type="RefSeq" id="XP_021768379.1">
    <property type="nucleotide sequence ID" value="XM_021912687.1"/>
</dbReference>
<dbReference type="CDD" id="cd13661">
    <property type="entry name" value="PBP2_PotD_PotF_like_1"/>
    <property type="match status" value="1"/>
</dbReference>
<dbReference type="PANTHER" id="PTHR30222:SF17">
    <property type="entry name" value="SPERMIDINE_PUTRESCINE-BINDING PERIPLASMIC PROTEIN"/>
    <property type="match status" value="1"/>
</dbReference>
<dbReference type="Gene3D" id="3.40.190.10">
    <property type="entry name" value="Periplasmic binding protein-like II"/>
    <property type="match status" value="2"/>
</dbReference>
<evidence type="ECO:0000313" key="5">
    <source>
        <dbReference type="EnsemblPlants" id="AUR62007438-RA:cds"/>
    </source>
</evidence>
<dbReference type="KEGG" id="cqi:110732706"/>
<dbReference type="InterPro" id="IPR001188">
    <property type="entry name" value="Sperm_putr-bd"/>
</dbReference>
<proteinExistence type="predicted"/>